<keyword evidence="3" id="KW-1185">Reference proteome</keyword>
<evidence type="ECO:0000313" key="2">
    <source>
        <dbReference type="EMBL" id="GAQ85486.1"/>
    </source>
</evidence>
<feature type="region of interest" description="Disordered" evidence="1">
    <location>
        <begin position="1"/>
        <end position="356"/>
    </location>
</feature>
<evidence type="ECO:0000313" key="3">
    <source>
        <dbReference type="Proteomes" id="UP000054558"/>
    </source>
</evidence>
<feature type="compositionally biased region" description="Gly residues" evidence="1">
    <location>
        <begin position="172"/>
        <end position="181"/>
    </location>
</feature>
<feature type="compositionally biased region" description="Basic and acidic residues" evidence="1">
    <location>
        <begin position="406"/>
        <end position="418"/>
    </location>
</feature>
<feature type="compositionally biased region" description="Pro residues" evidence="1">
    <location>
        <begin position="12"/>
        <end position="22"/>
    </location>
</feature>
<feature type="region of interest" description="Disordered" evidence="1">
    <location>
        <begin position="394"/>
        <end position="463"/>
    </location>
</feature>
<gene>
    <name evidence="2" type="ORF">KFL_002370200</name>
</gene>
<evidence type="ECO:0000256" key="1">
    <source>
        <dbReference type="SAM" id="MobiDB-lite"/>
    </source>
</evidence>
<dbReference type="Proteomes" id="UP000054558">
    <property type="component" value="Unassembled WGS sequence"/>
</dbReference>
<feature type="compositionally biased region" description="Basic and acidic residues" evidence="1">
    <location>
        <begin position="302"/>
        <end position="314"/>
    </location>
</feature>
<sequence length="569" mass="59092">PLPLPTDRRPPPGRPPPTCPPRPRARPRLPNRGVVLQKAKVLIAGAPKPRPPPEKAEPFPYSRSAPLGVATAPSDGPRSREFEPLGRSRSGDQPQGAFSGPLSGRKGSGEKDRRGLPGPLQSWGDSPKSGDLNERSISREGRQGSGDLSAKQCAGDSSGKALKVLGLEEHGGPGSTGGSLGWTGSQDGSGSFDEDGESGGGKKGLARFLPKLGRGKGKAAKESEKSSKEDSALYRDRSLGGQSTGSVSSGSDVPLPSQGSGGWFATEILPRQGSGPISGGQSPPPDSLYEPLGRTPPGECEAFPRRRDVQRFDSFRSVGSLTSDEPESDACESFPFRRPAPQTEKGFPSQRPGAESEGLQRLMQRLSVYEGVDPAADRSAADFATKTARTVLPAAASRQQNGVAVKEAEMGSQEKARAENGMSPRSILTEGPSVGTPARRVRGRVSGENAYDEEEEEPKSPAFALGIGTEDEVDFDDDTGVSHVGPSARSAPATVVSVRIISDAAAVTALPAVPVTKAPGSHAPGTQRGVIAAAPVVDGVAPVNGRATEGAVHDDPLVRLQRLRVGVGS</sequence>
<feature type="compositionally biased region" description="Low complexity" evidence="1">
    <location>
        <begin position="239"/>
        <end position="251"/>
    </location>
</feature>
<organism evidence="2 3">
    <name type="scientific">Klebsormidium nitens</name>
    <name type="common">Green alga</name>
    <name type="synonym">Ulothrix nitens</name>
    <dbReference type="NCBI Taxonomy" id="105231"/>
    <lineage>
        <taxon>Eukaryota</taxon>
        <taxon>Viridiplantae</taxon>
        <taxon>Streptophyta</taxon>
        <taxon>Klebsormidiophyceae</taxon>
        <taxon>Klebsormidiales</taxon>
        <taxon>Klebsormidiaceae</taxon>
        <taxon>Klebsormidium</taxon>
    </lineage>
</organism>
<feature type="compositionally biased region" description="Basic and acidic residues" evidence="1">
    <location>
        <begin position="77"/>
        <end position="90"/>
    </location>
</feature>
<reference evidence="2 3" key="1">
    <citation type="journal article" date="2014" name="Nat. Commun.">
        <title>Klebsormidium flaccidum genome reveals primary factors for plant terrestrial adaptation.</title>
        <authorList>
            <person name="Hori K."/>
            <person name="Maruyama F."/>
            <person name="Fujisawa T."/>
            <person name="Togashi T."/>
            <person name="Yamamoto N."/>
            <person name="Seo M."/>
            <person name="Sato S."/>
            <person name="Yamada T."/>
            <person name="Mori H."/>
            <person name="Tajima N."/>
            <person name="Moriyama T."/>
            <person name="Ikeuchi M."/>
            <person name="Watanabe M."/>
            <person name="Wada H."/>
            <person name="Kobayashi K."/>
            <person name="Saito M."/>
            <person name="Masuda T."/>
            <person name="Sasaki-Sekimoto Y."/>
            <person name="Mashiguchi K."/>
            <person name="Awai K."/>
            <person name="Shimojima M."/>
            <person name="Masuda S."/>
            <person name="Iwai M."/>
            <person name="Nobusawa T."/>
            <person name="Narise T."/>
            <person name="Kondo S."/>
            <person name="Saito H."/>
            <person name="Sato R."/>
            <person name="Murakawa M."/>
            <person name="Ihara Y."/>
            <person name="Oshima-Yamada Y."/>
            <person name="Ohtaka K."/>
            <person name="Satoh M."/>
            <person name="Sonobe K."/>
            <person name="Ishii M."/>
            <person name="Ohtani R."/>
            <person name="Kanamori-Sato M."/>
            <person name="Honoki R."/>
            <person name="Miyazaki D."/>
            <person name="Mochizuki H."/>
            <person name="Umetsu J."/>
            <person name="Higashi K."/>
            <person name="Shibata D."/>
            <person name="Kamiya Y."/>
            <person name="Sato N."/>
            <person name="Nakamura Y."/>
            <person name="Tabata S."/>
            <person name="Ida S."/>
            <person name="Kurokawa K."/>
            <person name="Ohta H."/>
        </authorList>
    </citation>
    <scope>NUCLEOTIDE SEQUENCE [LARGE SCALE GENOMIC DNA]</scope>
    <source>
        <strain evidence="2 3">NIES-2285</strain>
    </source>
</reference>
<feature type="compositionally biased region" description="Basic and acidic residues" evidence="1">
    <location>
        <begin position="219"/>
        <end position="238"/>
    </location>
</feature>
<dbReference type="OMA" id="WFATEIL"/>
<feature type="compositionally biased region" description="Basic and acidic residues" evidence="1">
    <location>
        <begin position="1"/>
        <end position="10"/>
    </location>
</feature>
<name>A0A1Y1I9W4_KLENI</name>
<accession>A0A1Y1I9W4</accession>
<feature type="compositionally biased region" description="Low complexity" evidence="1">
    <location>
        <begin position="182"/>
        <end position="191"/>
    </location>
</feature>
<feature type="compositionally biased region" description="Basic and acidic residues" evidence="1">
    <location>
        <begin position="131"/>
        <end position="142"/>
    </location>
</feature>
<dbReference type="EMBL" id="DF237186">
    <property type="protein sequence ID" value="GAQ85486.1"/>
    <property type="molecule type" value="Genomic_DNA"/>
</dbReference>
<dbReference type="AlphaFoldDB" id="A0A1Y1I9W4"/>
<proteinExistence type="predicted"/>
<protein>
    <submittedName>
        <fullName evidence="2">Uncharacterized protein</fullName>
    </submittedName>
</protein>
<feature type="non-terminal residue" evidence="2">
    <location>
        <position position="1"/>
    </location>
</feature>